<sequence length="149" mass="17276">MRWLFIEDSDSSELEVLLRKRSQDEEVLKLIRILEDFGDLKQDIIAIKSEDAIELLRLEELIAVDVEAGSLVLTSSKGRLVTKDRLYQFKERYLSENFVQVSKQTIINIHYLERMEASFSGNRLAYLSNGYKTSVSRRYLKALEKALGL</sequence>
<accession>A0ABS2PS21</accession>
<dbReference type="PROSITE" id="PS50930">
    <property type="entry name" value="HTH_LYTTR"/>
    <property type="match status" value="1"/>
</dbReference>
<name>A0ABS2PS21_9STRE</name>
<dbReference type="SMART" id="SM00850">
    <property type="entry name" value="LytTR"/>
    <property type="match status" value="1"/>
</dbReference>
<keyword evidence="3" id="KW-1185">Reference proteome</keyword>
<dbReference type="EMBL" id="JAFBEH010000020">
    <property type="protein sequence ID" value="MBM7642841.1"/>
    <property type="molecule type" value="Genomic_DNA"/>
</dbReference>
<keyword evidence="2" id="KW-0238">DNA-binding</keyword>
<dbReference type="Pfam" id="PF04397">
    <property type="entry name" value="LytTR"/>
    <property type="match status" value="1"/>
</dbReference>
<dbReference type="PANTHER" id="PTHR37299:SF1">
    <property type="entry name" value="STAGE 0 SPORULATION PROTEIN A HOMOLOG"/>
    <property type="match status" value="1"/>
</dbReference>
<gene>
    <name evidence="2" type="ORF">JOC28_001139</name>
</gene>
<protein>
    <submittedName>
        <fullName evidence="2">DNA-binding LytR/AlgR family response regulator</fullName>
    </submittedName>
</protein>
<dbReference type="Gene3D" id="2.40.50.1020">
    <property type="entry name" value="LytTr DNA-binding domain"/>
    <property type="match status" value="1"/>
</dbReference>
<evidence type="ECO:0000259" key="1">
    <source>
        <dbReference type="PROSITE" id="PS50930"/>
    </source>
</evidence>
<organism evidence="2 3">
    <name type="scientific">Streptococcus loxodontisalivarius</name>
    <dbReference type="NCBI Taxonomy" id="1349415"/>
    <lineage>
        <taxon>Bacteria</taxon>
        <taxon>Bacillati</taxon>
        <taxon>Bacillota</taxon>
        <taxon>Bacilli</taxon>
        <taxon>Lactobacillales</taxon>
        <taxon>Streptococcaceae</taxon>
        <taxon>Streptococcus</taxon>
    </lineage>
</organism>
<reference evidence="2 3" key="1">
    <citation type="submission" date="2021-01" db="EMBL/GenBank/DDBJ databases">
        <title>Genomic Encyclopedia of Type Strains, Phase IV (KMG-IV): sequencing the most valuable type-strain genomes for metagenomic binning, comparative biology and taxonomic classification.</title>
        <authorList>
            <person name="Goeker M."/>
        </authorList>
    </citation>
    <scope>NUCLEOTIDE SEQUENCE [LARGE SCALE GENOMIC DNA]</scope>
    <source>
        <strain evidence="2 3">DSM 27382</strain>
    </source>
</reference>
<evidence type="ECO:0000313" key="2">
    <source>
        <dbReference type="EMBL" id="MBM7642841.1"/>
    </source>
</evidence>
<proteinExistence type="predicted"/>
<feature type="domain" description="HTH LytTR-type" evidence="1">
    <location>
        <begin position="45"/>
        <end position="149"/>
    </location>
</feature>
<dbReference type="InterPro" id="IPR046947">
    <property type="entry name" value="LytR-like"/>
</dbReference>
<dbReference type="Proteomes" id="UP000697472">
    <property type="component" value="Unassembled WGS sequence"/>
</dbReference>
<dbReference type="InterPro" id="IPR007492">
    <property type="entry name" value="LytTR_DNA-bd_dom"/>
</dbReference>
<evidence type="ECO:0000313" key="3">
    <source>
        <dbReference type="Proteomes" id="UP000697472"/>
    </source>
</evidence>
<dbReference type="GO" id="GO:0003677">
    <property type="term" value="F:DNA binding"/>
    <property type="evidence" value="ECO:0007669"/>
    <property type="project" value="UniProtKB-KW"/>
</dbReference>
<comment type="caution">
    <text evidence="2">The sequence shown here is derived from an EMBL/GenBank/DDBJ whole genome shotgun (WGS) entry which is preliminary data.</text>
</comment>
<dbReference type="PANTHER" id="PTHR37299">
    <property type="entry name" value="TRANSCRIPTIONAL REGULATOR-RELATED"/>
    <property type="match status" value="1"/>
</dbReference>
<dbReference type="RefSeq" id="WP_205009679.1">
    <property type="nucleotide sequence ID" value="NZ_JAFBEH010000020.1"/>
</dbReference>